<reference evidence="3" key="1">
    <citation type="submission" date="2020-08" db="EMBL/GenBank/DDBJ databases">
        <title>Genome Sequencing and Pan-Genome Analysis of Migratory bird Vibrio Strains, Inner Mongolia.</title>
        <authorList>
            <person name="Zheng L."/>
        </authorList>
    </citation>
    <scope>NUCLEOTIDE SEQUENCE</scope>
    <source>
        <strain evidence="3">M13F</strain>
    </source>
</reference>
<dbReference type="InterPro" id="IPR001296">
    <property type="entry name" value="Glyco_trans_1"/>
</dbReference>
<protein>
    <submittedName>
        <fullName evidence="3">Glycosyltransferase</fullName>
    </submittedName>
</protein>
<dbReference type="GO" id="GO:0016757">
    <property type="term" value="F:glycosyltransferase activity"/>
    <property type="evidence" value="ECO:0007669"/>
    <property type="project" value="InterPro"/>
</dbReference>
<sequence length="399" mass="45934">MKVLIYCENYRKGGLDTFLANLIKYWPEDEVSLMINKTHEGIEFLKSHINPDNVIEVGLFSRHNFFKEAGKYNNFRIPLLLLKVFLLVFSYFVQPFQLIGFFLKYRSYDRLLIVNGGYPGGQSCNIAAIVWFLVKGEKSWYNFHNNARKYNNLLKPLQIAFDFLVSKTTIEFISVSKDCTNSMYCRAGIEHDKLSFIYNGIETPSITSDFSSLCSIRREILDSNRKRIVMLGTYELRKGHEFAFFVMKQLPQYDLIVCGKGTESETERIKSMSQEINNIYLLGHRTDNYNIIATSDLLLVPSMCNESFGLTIIEAMALNVPVIATRTGGMQEVITEQWDGLLVDYGNVCQLKESIIRLMEDVELREKIKSNAVNSFKNKYGANIMALAYKNKLDVQRVK</sequence>
<dbReference type="SUPFAM" id="SSF53756">
    <property type="entry name" value="UDP-Glycosyltransferase/glycogen phosphorylase"/>
    <property type="match status" value="1"/>
</dbReference>
<gene>
    <name evidence="3" type="ORF">H8Q88_13440</name>
</gene>
<feature type="transmembrane region" description="Helical" evidence="1">
    <location>
        <begin position="80"/>
        <end position="103"/>
    </location>
</feature>
<dbReference type="Proteomes" id="UP000615796">
    <property type="component" value="Unassembled WGS sequence"/>
</dbReference>
<organism evidence="3 4">
    <name type="scientific">Vibrio metschnikovii</name>
    <dbReference type="NCBI Taxonomy" id="28172"/>
    <lineage>
        <taxon>Bacteria</taxon>
        <taxon>Pseudomonadati</taxon>
        <taxon>Pseudomonadota</taxon>
        <taxon>Gammaproteobacteria</taxon>
        <taxon>Vibrionales</taxon>
        <taxon>Vibrionaceae</taxon>
        <taxon>Vibrio</taxon>
    </lineage>
</organism>
<dbReference type="InterPro" id="IPR050194">
    <property type="entry name" value="Glycosyltransferase_grp1"/>
</dbReference>
<name>A0A9X0R8V5_VIBME</name>
<keyword evidence="4" id="KW-1185">Reference proteome</keyword>
<dbReference type="Pfam" id="PF00534">
    <property type="entry name" value="Glycos_transf_1"/>
    <property type="match status" value="1"/>
</dbReference>
<dbReference type="PANTHER" id="PTHR45947">
    <property type="entry name" value="SULFOQUINOVOSYL TRANSFERASE SQD2"/>
    <property type="match status" value="1"/>
</dbReference>
<dbReference type="Gene3D" id="3.40.50.2000">
    <property type="entry name" value="Glycogen Phosphorylase B"/>
    <property type="match status" value="2"/>
</dbReference>
<keyword evidence="1" id="KW-0472">Membrane</keyword>
<evidence type="ECO:0000256" key="1">
    <source>
        <dbReference type="SAM" id="Phobius"/>
    </source>
</evidence>
<dbReference type="RefSeq" id="WP_187026483.1">
    <property type="nucleotide sequence ID" value="NZ_JACRUP010000009.1"/>
</dbReference>
<evidence type="ECO:0000313" key="3">
    <source>
        <dbReference type="EMBL" id="MBC5851909.1"/>
    </source>
</evidence>
<dbReference type="EMBL" id="JACRUP010000009">
    <property type="protein sequence ID" value="MBC5851909.1"/>
    <property type="molecule type" value="Genomic_DNA"/>
</dbReference>
<keyword evidence="1" id="KW-1133">Transmembrane helix</keyword>
<evidence type="ECO:0000259" key="2">
    <source>
        <dbReference type="Pfam" id="PF00534"/>
    </source>
</evidence>
<evidence type="ECO:0000313" key="4">
    <source>
        <dbReference type="Proteomes" id="UP000615796"/>
    </source>
</evidence>
<feature type="domain" description="Glycosyl transferase family 1" evidence="2">
    <location>
        <begin position="221"/>
        <end position="372"/>
    </location>
</feature>
<dbReference type="CDD" id="cd03801">
    <property type="entry name" value="GT4_PimA-like"/>
    <property type="match status" value="1"/>
</dbReference>
<proteinExistence type="predicted"/>
<dbReference type="PANTHER" id="PTHR45947:SF3">
    <property type="entry name" value="SULFOQUINOVOSYL TRANSFERASE SQD2"/>
    <property type="match status" value="1"/>
</dbReference>
<keyword evidence="1" id="KW-0812">Transmembrane</keyword>
<accession>A0A9X0R8V5</accession>
<dbReference type="AlphaFoldDB" id="A0A9X0R8V5"/>
<comment type="caution">
    <text evidence="3">The sequence shown here is derived from an EMBL/GenBank/DDBJ whole genome shotgun (WGS) entry which is preliminary data.</text>
</comment>